<comment type="caution">
    <text evidence="2">The sequence shown here is derived from an EMBL/GenBank/DDBJ whole genome shotgun (WGS) entry which is preliminary data.</text>
</comment>
<dbReference type="CDD" id="cd05403">
    <property type="entry name" value="NT_KNTase_like"/>
    <property type="match status" value="1"/>
</dbReference>
<dbReference type="Proteomes" id="UP001139179">
    <property type="component" value="Unassembled WGS sequence"/>
</dbReference>
<keyword evidence="3" id="KW-1185">Reference proteome</keyword>
<evidence type="ECO:0000313" key="3">
    <source>
        <dbReference type="Proteomes" id="UP001139179"/>
    </source>
</evidence>
<dbReference type="InterPro" id="IPR052930">
    <property type="entry name" value="TA_antitoxin_MntA"/>
</dbReference>
<dbReference type="Gene3D" id="3.30.460.10">
    <property type="entry name" value="Beta Polymerase, domain 2"/>
    <property type="match status" value="1"/>
</dbReference>
<dbReference type="EMBL" id="JAMBOL010000001">
    <property type="protein sequence ID" value="MCM3712487.1"/>
    <property type="molecule type" value="Genomic_DNA"/>
</dbReference>
<name>A0A9X2DLT9_9BACI</name>
<protein>
    <submittedName>
        <fullName evidence="2">Nucleotidyltransferase domain-containing protein</fullName>
    </submittedName>
</protein>
<reference evidence="2" key="1">
    <citation type="submission" date="2022-05" db="EMBL/GenBank/DDBJ databases">
        <title>Comparative Genomics of Spacecraft Associated Microbes.</title>
        <authorList>
            <person name="Tran M.T."/>
            <person name="Wright A."/>
            <person name="Seuylemezian A."/>
            <person name="Eisen J."/>
            <person name="Coil D."/>
        </authorList>
    </citation>
    <scope>NUCLEOTIDE SEQUENCE</scope>
    <source>
        <strain evidence="2">214.1.1</strain>
    </source>
</reference>
<dbReference type="RefSeq" id="WP_251221796.1">
    <property type="nucleotide sequence ID" value="NZ_JAMBOL010000001.1"/>
</dbReference>
<organism evidence="2 3">
    <name type="scientific">Halalkalibacter oceani</name>
    <dbReference type="NCBI Taxonomy" id="1653776"/>
    <lineage>
        <taxon>Bacteria</taxon>
        <taxon>Bacillati</taxon>
        <taxon>Bacillota</taxon>
        <taxon>Bacilli</taxon>
        <taxon>Bacillales</taxon>
        <taxon>Bacillaceae</taxon>
        <taxon>Halalkalibacter</taxon>
    </lineage>
</organism>
<evidence type="ECO:0000313" key="2">
    <source>
        <dbReference type="EMBL" id="MCM3712487.1"/>
    </source>
</evidence>
<dbReference type="NCBIfam" id="NF047752">
    <property type="entry name" value="MntA_antitoxin"/>
    <property type="match status" value="1"/>
</dbReference>
<dbReference type="PANTHER" id="PTHR43852">
    <property type="entry name" value="NUCLEOTIDYLTRANSFERASE"/>
    <property type="match status" value="1"/>
</dbReference>
<evidence type="ECO:0000259" key="1">
    <source>
        <dbReference type="Pfam" id="PF18765"/>
    </source>
</evidence>
<dbReference type="AlphaFoldDB" id="A0A9X2DLT9"/>
<dbReference type="PANTHER" id="PTHR43852:SF2">
    <property type="entry name" value="PROTEIN ADENYLYLTRANSFERASE MNTA"/>
    <property type="match status" value="1"/>
</dbReference>
<proteinExistence type="predicted"/>
<dbReference type="SUPFAM" id="SSF81301">
    <property type="entry name" value="Nucleotidyltransferase"/>
    <property type="match status" value="1"/>
</dbReference>
<dbReference type="InterPro" id="IPR043519">
    <property type="entry name" value="NT_sf"/>
</dbReference>
<accession>A0A9X2DLT9</accession>
<dbReference type="Pfam" id="PF18765">
    <property type="entry name" value="Polbeta"/>
    <property type="match status" value="1"/>
</dbReference>
<sequence length="133" mass="15006">MVNEQLVIDKLVASLSPFLIVLFGSHAKGTANQDSDIDIAFLSEQNKVDSYQLFMIAQDLAAKLNQEVDLIDLQEASTVFQAQVIQTGKVIYCSNQEKKQLFEIKTLKMYTKLNEERAPIFKKIAESGSIYEK</sequence>
<feature type="domain" description="Polymerase beta nucleotidyltransferase" evidence="1">
    <location>
        <begin position="19"/>
        <end position="97"/>
    </location>
</feature>
<dbReference type="InterPro" id="IPR041633">
    <property type="entry name" value="Polbeta"/>
</dbReference>
<gene>
    <name evidence="2" type="ORF">M3202_00195</name>
</gene>